<feature type="region of interest" description="Disordered" evidence="4">
    <location>
        <begin position="263"/>
        <end position="292"/>
    </location>
</feature>
<dbReference type="InterPro" id="IPR046347">
    <property type="entry name" value="bZIP_sf"/>
</dbReference>
<evidence type="ECO:0000259" key="5">
    <source>
        <dbReference type="PROSITE" id="PS00036"/>
    </source>
</evidence>
<comment type="subcellular location">
    <subcellularLocation>
        <location evidence="2">Cytoplasm</location>
    </subcellularLocation>
    <subcellularLocation>
        <location evidence="1">Nucleus</location>
    </subcellularLocation>
</comment>
<comment type="caution">
    <text evidence="6">The sequence shown here is derived from an EMBL/GenBank/DDBJ whole genome shotgun (WGS) entry which is preliminary data.</text>
</comment>
<dbReference type="InterPro" id="IPR013910">
    <property type="entry name" value="TF_PAP1"/>
</dbReference>
<keyword evidence="3" id="KW-0539">Nucleus</keyword>
<dbReference type="Pfam" id="PF00170">
    <property type="entry name" value="bZIP_1"/>
    <property type="match status" value="1"/>
</dbReference>
<evidence type="ECO:0000313" key="7">
    <source>
        <dbReference type="Proteomes" id="UP001342314"/>
    </source>
</evidence>
<feature type="compositionally biased region" description="Low complexity" evidence="4">
    <location>
        <begin position="263"/>
        <end position="274"/>
    </location>
</feature>
<dbReference type="AlphaFoldDB" id="A0AAV5GB78"/>
<dbReference type="SUPFAM" id="SSF57959">
    <property type="entry name" value="Leucine zipper domain"/>
    <property type="match status" value="1"/>
</dbReference>
<dbReference type="PANTHER" id="PTHR40621:SF6">
    <property type="entry name" value="AP-1-LIKE TRANSCRIPTION FACTOR YAP1-RELATED"/>
    <property type="match status" value="1"/>
</dbReference>
<accession>A0AAV5GB78</accession>
<gene>
    <name evidence="6" type="ORF">Rhopal_002678-T1</name>
</gene>
<sequence length="396" mass="41538">MPPQSHSPSSTSSAPALGSPGAALVRAAEVAARDPTNPLPLQPVASGSQSPPMAASVSASSASTSQPKKRGRKRINEPLDNINGNTSLDADEKRKLQNRAAQRAFRERKEKHLAELEARVEAQDAILASCRGTIHRPPTSVPPATNGAPTSTVASPLPSLPAETAVTMAKSGDAAASFSSALSLAFAADVDSKPVIAPPHEGSKGAPSTESTPAPPVSLAEVDMAALDELSFDFDAPFDFSESISLPPIFSSLLDDLALPPLSNSVSSGPSSPSYEAEDACPGDDDEPPPLPNGRIPCEKPECDFGAVSCALPLPWRPPTIAGDDKNLWVAQKCWAKLLSHPLFTECDSDDLCQELRNKTRCSSDGRLVCHKSDVCDIFRSIPQKAKLRAAALSMQ</sequence>
<feature type="domain" description="BZIP" evidence="5">
    <location>
        <begin position="93"/>
        <end position="108"/>
    </location>
</feature>
<dbReference type="GO" id="GO:0005737">
    <property type="term" value="C:cytoplasm"/>
    <property type="evidence" value="ECO:0007669"/>
    <property type="project" value="UniProtKB-SubCell"/>
</dbReference>
<dbReference type="GO" id="GO:0000976">
    <property type="term" value="F:transcription cis-regulatory region binding"/>
    <property type="evidence" value="ECO:0007669"/>
    <property type="project" value="InterPro"/>
</dbReference>
<feature type="region of interest" description="Disordered" evidence="4">
    <location>
        <begin position="133"/>
        <end position="156"/>
    </location>
</feature>
<protein>
    <recommendedName>
        <fullName evidence="5">BZIP domain-containing protein</fullName>
    </recommendedName>
</protein>
<dbReference type="InterPro" id="IPR023167">
    <property type="entry name" value="Yap1_redox_dom_sf"/>
</dbReference>
<feature type="compositionally biased region" description="Low complexity" evidence="4">
    <location>
        <begin position="1"/>
        <end position="30"/>
    </location>
</feature>
<dbReference type="Gene3D" id="1.10.238.100">
    <property type="entry name" value="YAP1 redox domain. Chain B"/>
    <property type="match status" value="1"/>
</dbReference>
<evidence type="ECO:0000256" key="4">
    <source>
        <dbReference type="SAM" id="MobiDB-lite"/>
    </source>
</evidence>
<organism evidence="6 7">
    <name type="scientific">Rhodotorula paludigena</name>
    <dbReference type="NCBI Taxonomy" id="86838"/>
    <lineage>
        <taxon>Eukaryota</taxon>
        <taxon>Fungi</taxon>
        <taxon>Dikarya</taxon>
        <taxon>Basidiomycota</taxon>
        <taxon>Pucciniomycotina</taxon>
        <taxon>Microbotryomycetes</taxon>
        <taxon>Sporidiobolales</taxon>
        <taxon>Sporidiobolaceae</taxon>
        <taxon>Rhodotorula</taxon>
    </lineage>
</organism>
<feature type="compositionally biased region" description="Low complexity" evidence="4">
    <location>
        <begin position="48"/>
        <end position="66"/>
    </location>
</feature>
<dbReference type="SUPFAM" id="SSF111430">
    <property type="entry name" value="YAP1 redox domain"/>
    <property type="match status" value="1"/>
</dbReference>
<evidence type="ECO:0000256" key="2">
    <source>
        <dbReference type="ARBA" id="ARBA00004496"/>
    </source>
</evidence>
<dbReference type="Pfam" id="PF08601">
    <property type="entry name" value="PAP1"/>
    <property type="match status" value="1"/>
</dbReference>
<feature type="region of interest" description="Disordered" evidence="4">
    <location>
        <begin position="1"/>
        <end position="105"/>
    </location>
</feature>
<proteinExistence type="predicted"/>
<feature type="compositionally biased region" description="Acidic residues" evidence="4">
    <location>
        <begin position="276"/>
        <end position="288"/>
    </location>
</feature>
<dbReference type="InterPro" id="IPR004827">
    <property type="entry name" value="bZIP"/>
</dbReference>
<dbReference type="Proteomes" id="UP001342314">
    <property type="component" value="Unassembled WGS sequence"/>
</dbReference>
<dbReference type="PROSITE" id="PS00036">
    <property type="entry name" value="BZIP_BASIC"/>
    <property type="match status" value="1"/>
</dbReference>
<evidence type="ECO:0000256" key="3">
    <source>
        <dbReference type="ARBA" id="ARBA00023242"/>
    </source>
</evidence>
<dbReference type="GO" id="GO:0033554">
    <property type="term" value="P:cellular response to stress"/>
    <property type="evidence" value="ECO:0007669"/>
    <property type="project" value="UniProtKB-ARBA"/>
</dbReference>
<dbReference type="GO" id="GO:0090575">
    <property type="term" value="C:RNA polymerase II transcription regulator complex"/>
    <property type="evidence" value="ECO:0007669"/>
    <property type="project" value="TreeGrafter"/>
</dbReference>
<keyword evidence="7" id="KW-1185">Reference proteome</keyword>
<dbReference type="PANTHER" id="PTHR40621">
    <property type="entry name" value="TRANSCRIPTION FACTOR KAPC-RELATED"/>
    <property type="match status" value="1"/>
</dbReference>
<name>A0AAV5GB78_9BASI</name>
<dbReference type="InterPro" id="IPR050936">
    <property type="entry name" value="AP-1-like"/>
</dbReference>
<dbReference type="GO" id="GO:0001228">
    <property type="term" value="F:DNA-binding transcription activator activity, RNA polymerase II-specific"/>
    <property type="evidence" value="ECO:0007669"/>
    <property type="project" value="TreeGrafter"/>
</dbReference>
<dbReference type="Gene3D" id="1.20.5.170">
    <property type="match status" value="1"/>
</dbReference>
<evidence type="ECO:0000256" key="1">
    <source>
        <dbReference type="ARBA" id="ARBA00004123"/>
    </source>
</evidence>
<dbReference type="CDD" id="cd14688">
    <property type="entry name" value="bZIP_YAP"/>
    <property type="match status" value="1"/>
</dbReference>
<evidence type="ECO:0000313" key="6">
    <source>
        <dbReference type="EMBL" id="GJN89691.1"/>
    </source>
</evidence>
<dbReference type="EMBL" id="BQKY01000005">
    <property type="protein sequence ID" value="GJN89691.1"/>
    <property type="molecule type" value="Genomic_DNA"/>
</dbReference>
<reference evidence="6 7" key="1">
    <citation type="submission" date="2021-12" db="EMBL/GenBank/DDBJ databases">
        <title>High titer production of polyol ester of fatty acids by Rhodotorula paludigena BS15 towards product separation-free biomass refinery.</title>
        <authorList>
            <person name="Mano J."/>
            <person name="Ono H."/>
            <person name="Tanaka T."/>
            <person name="Naito K."/>
            <person name="Sushida H."/>
            <person name="Ike M."/>
            <person name="Tokuyasu K."/>
            <person name="Kitaoka M."/>
        </authorList>
    </citation>
    <scope>NUCLEOTIDE SEQUENCE [LARGE SCALE GENOMIC DNA]</scope>
    <source>
        <strain evidence="6 7">BS15</strain>
    </source>
</reference>
<feature type="region of interest" description="Disordered" evidence="4">
    <location>
        <begin position="196"/>
        <end position="216"/>
    </location>
</feature>